<evidence type="ECO:0000313" key="2">
    <source>
        <dbReference type="Proteomes" id="UP000652847"/>
    </source>
</evidence>
<dbReference type="Gene3D" id="1.10.10.10">
    <property type="entry name" value="Winged helix-like DNA-binding domain superfamily/Winged helix DNA-binding domain"/>
    <property type="match status" value="1"/>
</dbReference>
<name>A0A8I0A893_9FIRM</name>
<sequence>MATPFTVYKLIILYMLRNSSSPITNSEISEFILDREYTNYFHLQQALSELEETELIEKRTISNTSYYYLTEDGKNTLTYFENDISQDIRTEVLQYLAARGASAKNQVKAPADYYINNQGEYVVHLQLLQKGASVIDLSLAAPSLTAAKAMCKQWPKKYEEIYAKIMEGLL</sequence>
<dbReference type="RefSeq" id="WP_021926159.1">
    <property type="nucleotide sequence ID" value="NZ_JACOOT010000003.1"/>
</dbReference>
<comment type="caution">
    <text evidence="1">The sequence shown here is derived from an EMBL/GenBank/DDBJ whole genome shotgun (WGS) entry which is preliminary data.</text>
</comment>
<reference evidence="1 2" key="1">
    <citation type="submission" date="2020-08" db="EMBL/GenBank/DDBJ databases">
        <title>Genome public.</title>
        <authorList>
            <person name="Liu C."/>
            <person name="Sun Q."/>
        </authorList>
    </citation>
    <scope>NUCLEOTIDE SEQUENCE [LARGE SCALE GENOMIC DNA]</scope>
    <source>
        <strain evidence="1 2">BX17</strain>
    </source>
</reference>
<dbReference type="EMBL" id="JACOOT010000003">
    <property type="protein sequence ID" value="MBC5649735.1"/>
    <property type="molecule type" value="Genomic_DNA"/>
</dbReference>
<dbReference type="InterPro" id="IPR011991">
    <property type="entry name" value="ArsR-like_HTH"/>
</dbReference>
<dbReference type="AlphaFoldDB" id="A0A8I0A893"/>
<keyword evidence="2" id="KW-1185">Reference proteome</keyword>
<evidence type="ECO:0000313" key="1">
    <source>
        <dbReference type="EMBL" id="MBC5649735.1"/>
    </source>
</evidence>
<accession>A0A8I0A893</accession>
<dbReference type="InterPro" id="IPR025374">
    <property type="entry name" value="DUF4364"/>
</dbReference>
<dbReference type="Proteomes" id="UP000652847">
    <property type="component" value="Unassembled WGS sequence"/>
</dbReference>
<dbReference type="InterPro" id="IPR036390">
    <property type="entry name" value="WH_DNA-bd_sf"/>
</dbReference>
<dbReference type="InterPro" id="IPR036388">
    <property type="entry name" value="WH-like_DNA-bd_sf"/>
</dbReference>
<dbReference type="CDD" id="cd00090">
    <property type="entry name" value="HTH_ARSR"/>
    <property type="match status" value="1"/>
</dbReference>
<dbReference type="Pfam" id="PF14277">
    <property type="entry name" value="DUF4364"/>
    <property type="match status" value="1"/>
</dbReference>
<organism evidence="1 2">
    <name type="scientific">Blautia segnis</name>
    <dbReference type="NCBI Taxonomy" id="2763030"/>
    <lineage>
        <taxon>Bacteria</taxon>
        <taxon>Bacillati</taxon>
        <taxon>Bacillota</taxon>
        <taxon>Clostridia</taxon>
        <taxon>Lachnospirales</taxon>
        <taxon>Lachnospiraceae</taxon>
        <taxon>Blautia</taxon>
    </lineage>
</organism>
<gene>
    <name evidence="1" type="ORF">H8S54_01005</name>
</gene>
<protein>
    <submittedName>
        <fullName evidence="1">DUF4364 family protein</fullName>
    </submittedName>
</protein>
<proteinExistence type="predicted"/>
<dbReference type="SUPFAM" id="SSF46785">
    <property type="entry name" value="Winged helix' DNA-binding domain"/>
    <property type="match status" value="1"/>
</dbReference>